<dbReference type="SUPFAM" id="SSF82549">
    <property type="entry name" value="DAK1/DegV-like"/>
    <property type="match status" value="1"/>
</dbReference>
<keyword evidence="1" id="KW-0446">Lipid-binding</keyword>
<dbReference type="Proteomes" id="UP000515856">
    <property type="component" value="Chromosome"/>
</dbReference>
<dbReference type="RefSeq" id="WP_117453814.1">
    <property type="nucleotide sequence ID" value="NZ_CP060636.1"/>
</dbReference>
<dbReference type="PROSITE" id="PS51482">
    <property type="entry name" value="DEGV"/>
    <property type="match status" value="1"/>
</dbReference>
<keyword evidence="3" id="KW-1185">Reference proteome</keyword>
<dbReference type="AlphaFoldDB" id="A0A7G9GN44"/>
<dbReference type="Gene3D" id="3.30.1180.10">
    <property type="match status" value="1"/>
</dbReference>
<evidence type="ECO:0000313" key="3">
    <source>
        <dbReference type="Proteomes" id="UP000515856"/>
    </source>
</evidence>
<sequence length="281" mass="30899">MKIAVLTDTGSALNVIDAQKYGLYLLPLQVIDEEVSYQDGVDITTMELYERLKKNHTPKTSMPILSVIENQIAQIKADGYDAILSLPLSSGLSSTYNAIEVCGKDLGIPVVTIENYTTCDLQGYGAILAKHYVDEGKSIEEVKALVEEKVKTSGTLILPNDLQHLKRGGRLTPLAAAAAGLLKIKPILRIDPQTNGKIDVFEKVRTEKKAISFAVDYIIDHLHGKPGKIFVIHSDCLDRAQEVKHMLLEKDPTLDIETNYISAVISAHTGLDCIAIQYIEK</sequence>
<proteinExistence type="predicted"/>
<dbReference type="EMBL" id="CP060636">
    <property type="protein sequence ID" value="QNM12226.1"/>
    <property type="molecule type" value="Genomic_DNA"/>
</dbReference>
<protein>
    <submittedName>
        <fullName evidence="2">DegV family protein</fullName>
    </submittedName>
</protein>
<accession>A0A7G9GN44</accession>
<dbReference type="NCBIfam" id="TIGR00762">
    <property type="entry name" value="DegV"/>
    <property type="match status" value="1"/>
</dbReference>
<gene>
    <name evidence="2" type="ORF">H9Q80_18615</name>
</gene>
<dbReference type="KEGG" id="ehn:H9Q80_18615"/>
<dbReference type="PANTHER" id="PTHR33434">
    <property type="entry name" value="DEGV DOMAIN-CONTAINING PROTEIN DR_1986-RELATED"/>
    <property type="match status" value="1"/>
</dbReference>
<dbReference type="InterPro" id="IPR003797">
    <property type="entry name" value="DegV"/>
</dbReference>
<reference evidence="2 3" key="1">
    <citation type="submission" date="2020-08" db="EMBL/GenBank/DDBJ databases">
        <authorList>
            <person name="Liu C."/>
            <person name="Sun Q."/>
        </authorList>
    </citation>
    <scope>NUCLEOTIDE SEQUENCE [LARGE SCALE GENOMIC DNA]</scope>
    <source>
        <strain evidence="2 3">NSJ-61</strain>
    </source>
</reference>
<dbReference type="InterPro" id="IPR050270">
    <property type="entry name" value="DegV_domain_contain"/>
</dbReference>
<evidence type="ECO:0000256" key="1">
    <source>
        <dbReference type="ARBA" id="ARBA00023121"/>
    </source>
</evidence>
<evidence type="ECO:0000313" key="2">
    <source>
        <dbReference type="EMBL" id="QNM12226.1"/>
    </source>
</evidence>
<dbReference type="InterPro" id="IPR043168">
    <property type="entry name" value="DegV_C"/>
</dbReference>
<dbReference type="Pfam" id="PF02645">
    <property type="entry name" value="DegV"/>
    <property type="match status" value="1"/>
</dbReference>
<dbReference type="GO" id="GO:0008289">
    <property type="term" value="F:lipid binding"/>
    <property type="evidence" value="ECO:0007669"/>
    <property type="project" value="UniProtKB-KW"/>
</dbReference>
<dbReference type="PANTHER" id="PTHR33434:SF2">
    <property type="entry name" value="FATTY ACID-BINDING PROTEIN TM_1468"/>
    <property type="match status" value="1"/>
</dbReference>
<dbReference type="Gene3D" id="3.40.50.10170">
    <property type="match status" value="1"/>
</dbReference>
<organism evidence="2 3">
    <name type="scientific">[Eubacterium] hominis</name>
    <dbReference type="NCBI Taxonomy" id="2764325"/>
    <lineage>
        <taxon>Bacteria</taxon>
        <taxon>Bacillati</taxon>
        <taxon>Bacillota</taxon>
        <taxon>Erysipelotrichia</taxon>
        <taxon>Erysipelotrichales</taxon>
        <taxon>Erysipelotrichaceae</taxon>
        <taxon>Amedibacillus</taxon>
    </lineage>
</organism>
<name>A0A7G9GN44_9FIRM</name>